<evidence type="ECO:0000313" key="8">
    <source>
        <dbReference type="EMBL" id="SEK79872.1"/>
    </source>
</evidence>
<keyword evidence="9" id="KW-1185">Reference proteome</keyword>
<dbReference type="OrthoDB" id="7061676at2"/>
<dbReference type="PROSITE" id="PS00107">
    <property type="entry name" value="PROTEIN_KINASE_ATP"/>
    <property type="match status" value="1"/>
</dbReference>
<dbReference type="GO" id="GO:0005524">
    <property type="term" value="F:ATP binding"/>
    <property type="evidence" value="ECO:0007669"/>
    <property type="project" value="UniProtKB-UniRule"/>
</dbReference>
<feature type="region of interest" description="Disordered" evidence="6">
    <location>
        <begin position="369"/>
        <end position="389"/>
    </location>
</feature>
<gene>
    <name evidence="8" type="ORF">SAMN05444354_102374</name>
</gene>
<evidence type="ECO:0000259" key="7">
    <source>
        <dbReference type="PROSITE" id="PS50011"/>
    </source>
</evidence>
<reference evidence="9" key="1">
    <citation type="submission" date="2016-10" db="EMBL/GenBank/DDBJ databases">
        <authorList>
            <person name="Varghese N."/>
            <person name="Submissions S."/>
        </authorList>
    </citation>
    <scope>NUCLEOTIDE SEQUENCE [LARGE SCALE GENOMIC DNA]</scope>
    <source>
        <strain evidence="9">DSM 17044</strain>
    </source>
</reference>
<keyword evidence="2 5" id="KW-0547">Nucleotide-binding</keyword>
<feature type="compositionally biased region" description="Polar residues" evidence="6">
    <location>
        <begin position="1"/>
        <end position="17"/>
    </location>
</feature>
<feature type="region of interest" description="Disordered" evidence="6">
    <location>
        <begin position="1"/>
        <end position="23"/>
    </location>
</feature>
<sequence>MSSQSSSASIPLTSQHQGGEEPEFSFDWKERYKQLDYLGEGGFAEVFKARDLRTGENVAIKVSKSSGGDLRRFSREVAILQALRDEHVIEILDAGENWYTMPLADGNLMNLAPELCDEERIKAVIQAAKGLAAVHAAGWIHRDVTPNNILRIEERWVVSDFGLVRKPHGMSSVPRTRGILGTHGYMAPEVILKGAHDVTKLADIFSLGQVVGFITTGNPPPRIGEQPQVPRIWENLVEKMTAMTISERFQSMDELQPALLEVWRRLKEQRKAEWSARRAAAEAVDELSQAEQRVVARILQEPNDDFREHEILDAMPRSKRGSFKIGLIALKRRDFIEINRDESGRPWGYRLTEAAHDWIVANPDFLDAFPPSELETPQDDMKGDDDIPF</sequence>
<feature type="domain" description="Protein kinase" evidence="7">
    <location>
        <begin position="32"/>
        <end position="318"/>
    </location>
</feature>
<accession>A0A1H7JZG2</accession>
<evidence type="ECO:0000256" key="1">
    <source>
        <dbReference type="ARBA" id="ARBA00022679"/>
    </source>
</evidence>
<feature type="compositionally biased region" description="Basic and acidic residues" evidence="6">
    <location>
        <begin position="379"/>
        <end position="389"/>
    </location>
</feature>
<dbReference type="Pfam" id="PF00069">
    <property type="entry name" value="Pkinase"/>
    <property type="match status" value="1"/>
</dbReference>
<feature type="binding site" evidence="5">
    <location>
        <position position="61"/>
    </location>
    <ligand>
        <name>ATP</name>
        <dbReference type="ChEBI" id="CHEBI:30616"/>
    </ligand>
</feature>
<name>A0A1H7JZG2_STIAU</name>
<evidence type="ECO:0000256" key="6">
    <source>
        <dbReference type="SAM" id="MobiDB-lite"/>
    </source>
</evidence>
<dbReference type="SUPFAM" id="SSF56112">
    <property type="entry name" value="Protein kinase-like (PK-like)"/>
    <property type="match status" value="1"/>
</dbReference>
<evidence type="ECO:0000256" key="4">
    <source>
        <dbReference type="ARBA" id="ARBA00022840"/>
    </source>
</evidence>
<dbReference type="CDD" id="cd14014">
    <property type="entry name" value="STKc_PknB_like"/>
    <property type="match status" value="1"/>
</dbReference>
<dbReference type="Gene3D" id="1.10.510.10">
    <property type="entry name" value="Transferase(Phosphotransferase) domain 1"/>
    <property type="match status" value="1"/>
</dbReference>
<dbReference type="Proteomes" id="UP000182719">
    <property type="component" value="Unassembled WGS sequence"/>
</dbReference>
<dbReference type="PANTHER" id="PTHR43289">
    <property type="entry name" value="MITOGEN-ACTIVATED PROTEIN KINASE KINASE KINASE 20-RELATED"/>
    <property type="match status" value="1"/>
</dbReference>
<organism evidence="8 9">
    <name type="scientific">Stigmatella aurantiaca</name>
    <dbReference type="NCBI Taxonomy" id="41"/>
    <lineage>
        <taxon>Bacteria</taxon>
        <taxon>Pseudomonadati</taxon>
        <taxon>Myxococcota</taxon>
        <taxon>Myxococcia</taxon>
        <taxon>Myxococcales</taxon>
        <taxon>Cystobacterineae</taxon>
        <taxon>Archangiaceae</taxon>
        <taxon>Stigmatella</taxon>
    </lineage>
</organism>
<dbReference type="GO" id="GO:0004674">
    <property type="term" value="F:protein serine/threonine kinase activity"/>
    <property type="evidence" value="ECO:0007669"/>
    <property type="project" value="TreeGrafter"/>
</dbReference>
<dbReference type="Gene3D" id="3.30.200.20">
    <property type="entry name" value="Phosphorylase Kinase, domain 1"/>
    <property type="match status" value="1"/>
</dbReference>
<dbReference type="PROSITE" id="PS50011">
    <property type="entry name" value="PROTEIN_KINASE_DOM"/>
    <property type="match status" value="1"/>
</dbReference>
<proteinExistence type="predicted"/>
<dbReference type="InterPro" id="IPR017441">
    <property type="entry name" value="Protein_kinase_ATP_BS"/>
</dbReference>
<evidence type="ECO:0000256" key="3">
    <source>
        <dbReference type="ARBA" id="ARBA00022777"/>
    </source>
</evidence>
<keyword evidence="4 5" id="KW-0067">ATP-binding</keyword>
<dbReference type="RefSeq" id="WP_075005506.1">
    <property type="nucleotide sequence ID" value="NZ_FOAP01000002.1"/>
</dbReference>
<keyword evidence="1" id="KW-0808">Transferase</keyword>
<evidence type="ECO:0000256" key="2">
    <source>
        <dbReference type="ARBA" id="ARBA00022741"/>
    </source>
</evidence>
<keyword evidence="3 8" id="KW-0418">Kinase</keyword>
<dbReference type="InterPro" id="IPR011009">
    <property type="entry name" value="Kinase-like_dom_sf"/>
</dbReference>
<evidence type="ECO:0000256" key="5">
    <source>
        <dbReference type="PROSITE-ProRule" id="PRU10141"/>
    </source>
</evidence>
<evidence type="ECO:0000313" key="9">
    <source>
        <dbReference type="Proteomes" id="UP000182719"/>
    </source>
</evidence>
<dbReference type="EMBL" id="FOAP01000002">
    <property type="protein sequence ID" value="SEK79872.1"/>
    <property type="molecule type" value="Genomic_DNA"/>
</dbReference>
<dbReference type="InterPro" id="IPR000719">
    <property type="entry name" value="Prot_kinase_dom"/>
</dbReference>
<dbReference type="AlphaFoldDB" id="A0A1H7JZG2"/>
<dbReference type="PANTHER" id="PTHR43289:SF6">
    <property type="entry name" value="SERINE_THREONINE-PROTEIN KINASE NEKL-3"/>
    <property type="match status" value="1"/>
</dbReference>
<protein>
    <submittedName>
        <fullName evidence="8">Protein kinase domain-containing protein</fullName>
    </submittedName>
</protein>